<organism evidence="3 4">
    <name type="scientific">Furnarius figulus</name>
    <dbReference type="NCBI Taxonomy" id="463165"/>
    <lineage>
        <taxon>Eukaryota</taxon>
        <taxon>Metazoa</taxon>
        <taxon>Chordata</taxon>
        <taxon>Craniata</taxon>
        <taxon>Vertebrata</taxon>
        <taxon>Euteleostomi</taxon>
        <taxon>Archelosauria</taxon>
        <taxon>Archosauria</taxon>
        <taxon>Dinosauria</taxon>
        <taxon>Saurischia</taxon>
        <taxon>Theropoda</taxon>
        <taxon>Coelurosauria</taxon>
        <taxon>Aves</taxon>
        <taxon>Neognathae</taxon>
        <taxon>Neoaves</taxon>
        <taxon>Telluraves</taxon>
        <taxon>Australaves</taxon>
        <taxon>Passeriformes</taxon>
        <taxon>Furnariidae</taxon>
        <taxon>Furnarius</taxon>
    </lineage>
</organism>
<sequence length="99" mass="11227">LLAPGYTETHYRADGEPVTVTPNHTVGARALRCLGRWAAPSFAPLSLVSVLQARRDAWRTMKYMELFIVADHTLYRNQNLNLGQTKQRIVEIANYVDKV</sequence>
<dbReference type="GO" id="GO:0006508">
    <property type="term" value="P:proteolysis"/>
    <property type="evidence" value="ECO:0007669"/>
    <property type="project" value="InterPro"/>
</dbReference>
<comment type="caution">
    <text evidence="3">The sequence shown here is derived from an EMBL/GenBank/DDBJ whole genome shotgun (WGS) entry which is preliminary data.</text>
</comment>
<dbReference type="Proteomes" id="UP000529852">
    <property type="component" value="Unassembled WGS sequence"/>
</dbReference>
<gene>
    <name evidence="3" type="primary">Adam33</name>
    <name evidence="3" type="ORF">FURFIG_R06937</name>
</gene>
<dbReference type="PANTHER" id="PTHR11905">
    <property type="entry name" value="ADAM A DISINTEGRIN AND METALLOPROTEASE DOMAIN"/>
    <property type="match status" value="1"/>
</dbReference>
<dbReference type="PANTHER" id="PTHR11905:SF38">
    <property type="entry name" value="DISINTEGRIN AND METALLOPROTEINASE DOMAIN-CONTAINING PROTEIN 33"/>
    <property type="match status" value="1"/>
</dbReference>
<dbReference type="GO" id="GO:0004222">
    <property type="term" value="F:metalloendopeptidase activity"/>
    <property type="evidence" value="ECO:0007669"/>
    <property type="project" value="InterPro"/>
</dbReference>
<comment type="caution">
    <text evidence="1">Lacks conserved residue(s) required for the propagation of feature annotation.</text>
</comment>
<dbReference type="InterPro" id="IPR001590">
    <property type="entry name" value="Peptidase_M12B"/>
</dbReference>
<dbReference type="EMBL" id="VYZD01001285">
    <property type="protein sequence ID" value="NWR93869.1"/>
    <property type="molecule type" value="Genomic_DNA"/>
</dbReference>
<evidence type="ECO:0000256" key="1">
    <source>
        <dbReference type="PROSITE-ProRule" id="PRU00276"/>
    </source>
</evidence>
<dbReference type="SUPFAM" id="SSF55486">
    <property type="entry name" value="Metalloproteases ('zincins'), catalytic domain"/>
    <property type="match status" value="1"/>
</dbReference>
<feature type="domain" description="Peptidase M12B" evidence="2">
    <location>
        <begin position="62"/>
        <end position="99"/>
    </location>
</feature>
<keyword evidence="4" id="KW-1185">Reference proteome</keyword>
<proteinExistence type="predicted"/>
<dbReference type="PROSITE" id="PS50215">
    <property type="entry name" value="ADAM_MEPRO"/>
    <property type="match status" value="1"/>
</dbReference>
<accession>A0A7K5BDN7</accession>
<feature type="non-terminal residue" evidence="3">
    <location>
        <position position="99"/>
    </location>
</feature>
<feature type="non-terminal residue" evidence="3">
    <location>
        <position position="1"/>
    </location>
</feature>
<name>A0A7K5BDN7_9FURN</name>
<evidence type="ECO:0000259" key="2">
    <source>
        <dbReference type="PROSITE" id="PS50215"/>
    </source>
</evidence>
<reference evidence="3 4" key="1">
    <citation type="submission" date="2019-09" db="EMBL/GenBank/DDBJ databases">
        <title>Bird 10,000 Genomes (B10K) Project - Family phase.</title>
        <authorList>
            <person name="Zhang G."/>
        </authorList>
    </citation>
    <scope>NUCLEOTIDE SEQUENCE [LARGE SCALE GENOMIC DNA]</scope>
    <source>
        <strain evidence="3">B10K-DU-003-06</strain>
    </source>
</reference>
<evidence type="ECO:0000313" key="3">
    <source>
        <dbReference type="EMBL" id="NWR93869.1"/>
    </source>
</evidence>
<dbReference type="Pfam" id="PF01421">
    <property type="entry name" value="Reprolysin"/>
    <property type="match status" value="1"/>
</dbReference>
<evidence type="ECO:0000313" key="4">
    <source>
        <dbReference type="Proteomes" id="UP000529852"/>
    </source>
</evidence>
<protein>
    <submittedName>
        <fullName evidence="3">ADA33 protein</fullName>
    </submittedName>
</protein>
<dbReference type="AlphaFoldDB" id="A0A7K5BDN7"/>